<organism evidence="2 3">
    <name type="scientific">Apostasia shenzhenica</name>
    <dbReference type="NCBI Taxonomy" id="1088818"/>
    <lineage>
        <taxon>Eukaryota</taxon>
        <taxon>Viridiplantae</taxon>
        <taxon>Streptophyta</taxon>
        <taxon>Embryophyta</taxon>
        <taxon>Tracheophyta</taxon>
        <taxon>Spermatophyta</taxon>
        <taxon>Magnoliopsida</taxon>
        <taxon>Liliopsida</taxon>
        <taxon>Asparagales</taxon>
        <taxon>Orchidaceae</taxon>
        <taxon>Apostasioideae</taxon>
        <taxon>Apostasia</taxon>
    </lineage>
</organism>
<feature type="transmembrane region" description="Helical" evidence="1">
    <location>
        <begin position="9"/>
        <end position="27"/>
    </location>
</feature>
<evidence type="ECO:0000313" key="3">
    <source>
        <dbReference type="Proteomes" id="UP000236161"/>
    </source>
</evidence>
<accession>A0A2I0AT70</accession>
<keyword evidence="1" id="KW-0812">Transmembrane</keyword>
<dbReference type="EMBL" id="KZ451950">
    <property type="protein sequence ID" value="PKA58740.1"/>
    <property type="molecule type" value="Genomic_DNA"/>
</dbReference>
<name>A0A2I0AT70_9ASPA</name>
<proteinExistence type="predicted"/>
<evidence type="ECO:0000256" key="1">
    <source>
        <dbReference type="SAM" id="Phobius"/>
    </source>
</evidence>
<sequence length="148" mass="16504">MASAGRPLLLSRVVVVIVVVLCVTTVASSPEDPRTRLPTGYTSVARIRGHTIATTIAAVCYGVFDLYYFEIRYQNFPDNNYGNLLFELALHAGVRIVHHRPEYIGVFSARKEDGTRVVCKISAFLLEFPFSYDHIDPSSGRIVDIVEL</sequence>
<keyword evidence="3" id="KW-1185">Reference proteome</keyword>
<dbReference type="AlphaFoldDB" id="A0A2I0AT70"/>
<protein>
    <submittedName>
        <fullName evidence="2">Uncharacterized protein</fullName>
    </submittedName>
</protein>
<gene>
    <name evidence="2" type="ORF">AXF42_Ash000833</name>
</gene>
<feature type="transmembrane region" description="Helical" evidence="1">
    <location>
        <begin position="47"/>
        <end position="69"/>
    </location>
</feature>
<keyword evidence="1" id="KW-0472">Membrane</keyword>
<evidence type="ECO:0000313" key="2">
    <source>
        <dbReference type="EMBL" id="PKA58740.1"/>
    </source>
</evidence>
<reference evidence="2 3" key="1">
    <citation type="journal article" date="2017" name="Nature">
        <title>The Apostasia genome and the evolution of orchids.</title>
        <authorList>
            <person name="Zhang G.Q."/>
            <person name="Liu K.W."/>
            <person name="Li Z."/>
            <person name="Lohaus R."/>
            <person name="Hsiao Y.Y."/>
            <person name="Niu S.C."/>
            <person name="Wang J.Y."/>
            <person name="Lin Y.C."/>
            <person name="Xu Q."/>
            <person name="Chen L.J."/>
            <person name="Yoshida K."/>
            <person name="Fujiwara S."/>
            <person name="Wang Z.W."/>
            <person name="Zhang Y.Q."/>
            <person name="Mitsuda N."/>
            <person name="Wang M."/>
            <person name="Liu G.H."/>
            <person name="Pecoraro L."/>
            <person name="Huang H.X."/>
            <person name="Xiao X.J."/>
            <person name="Lin M."/>
            <person name="Wu X.Y."/>
            <person name="Wu W.L."/>
            <person name="Chen Y.Y."/>
            <person name="Chang S.B."/>
            <person name="Sakamoto S."/>
            <person name="Ohme-Takagi M."/>
            <person name="Yagi M."/>
            <person name="Zeng S.J."/>
            <person name="Shen C.Y."/>
            <person name="Yeh C.M."/>
            <person name="Luo Y.B."/>
            <person name="Tsai W.C."/>
            <person name="Van de Peer Y."/>
            <person name="Liu Z.J."/>
        </authorList>
    </citation>
    <scope>NUCLEOTIDE SEQUENCE [LARGE SCALE GENOMIC DNA]</scope>
    <source>
        <strain evidence="3">cv. Shenzhen</strain>
        <tissue evidence="2">Stem</tissue>
    </source>
</reference>
<dbReference type="Proteomes" id="UP000236161">
    <property type="component" value="Unassembled WGS sequence"/>
</dbReference>
<keyword evidence="1" id="KW-1133">Transmembrane helix</keyword>